<feature type="signal peptide" evidence="1">
    <location>
        <begin position="1"/>
        <end position="17"/>
    </location>
</feature>
<protein>
    <recommendedName>
        <fullName evidence="6">Invasion associated locus B family protein</fullName>
    </recommendedName>
</protein>
<feature type="chain" id="PRO_5044632362" description="Invasion associated locus B family protein" evidence="1">
    <location>
        <begin position="18"/>
        <end position="153"/>
    </location>
</feature>
<dbReference type="EMBL" id="CP048751">
    <property type="protein sequence ID" value="QIH72094.1"/>
    <property type="molecule type" value="Genomic_DNA"/>
</dbReference>
<dbReference type="Proteomes" id="UP000289220">
    <property type="component" value="Unassembled WGS sequence"/>
</dbReference>
<reference evidence="3 4" key="1">
    <citation type="submission" date="2018-11" db="EMBL/GenBank/DDBJ databases">
        <authorList>
            <person name="Peiro R."/>
            <person name="Begona"/>
            <person name="Cbmso G."/>
            <person name="Lopez M."/>
            <person name="Gonzalez S."/>
            <person name="Sacristan E."/>
            <person name="Castillo E."/>
        </authorList>
    </citation>
    <scope>NUCLEOTIDE SEQUENCE [LARGE SCALE GENOMIC DNA]</scope>
    <source>
        <strain evidence="3">Brev_genome</strain>
    </source>
</reference>
<dbReference type="EMBL" id="UXHF01000029">
    <property type="protein sequence ID" value="VDC50047.1"/>
    <property type="molecule type" value="Genomic_DNA"/>
</dbReference>
<dbReference type="AlphaFoldDB" id="A0A6G7EF76"/>
<evidence type="ECO:0000313" key="4">
    <source>
        <dbReference type="Proteomes" id="UP000289220"/>
    </source>
</evidence>
<dbReference type="Proteomes" id="UP000501325">
    <property type="component" value="Chromosome"/>
</dbReference>
<evidence type="ECO:0000256" key="1">
    <source>
        <dbReference type="SAM" id="SignalP"/>
    </source>
</evidence>
<dbReference type="RefSeq" id="WP_008261582.1">
    <property type="nucleotide sequence ID" value="NZ_CP048751.1"/>
</dbReference>
<reference evidence="2 5" key="2">
    <citation type="submission" date="2020-01" db="EMBL/GenBank/DDBJ databases">
        <authorList>
            <person name="Wang S."/>
        </authorList>
    </citation>
    <scope>NUCLEOTIDE SEQUENCE [LARGE SCALE GENOMIC DNA]</scope>
    <source>
        <strain evidence="2 5">D151-2-6</strain>
    </source>
</reference>
<organism evidence="3 4">
    <name type="scientific">Brevundimonas mediterranea</name>
    <dbReference type="NCBI Taxonomy" id="74329"/>
    <lineage>
        <taxon>Bacteria</taxon>
        <taxon>Pseudomonadati</taxon>
        <taxon>Pseudomonadota</taxon>
        <taxon>Alphaproteobacteria</taxon>
        <taxon>Caulobacterales</taxon>
        <taxon>Caulobacteraceae</taxon>
        <taxon>Brevundimonas</taxon>
    </lineage>
</organism>
<keyword evidence="4" id="KW-1185">Reference proteome</keyword>
<gene>
    <name evidence="3" type="ORF">BREV_BREV_01697</name>
    <name evidence="2" type="ORF">GYM46_03390</name>
</gene>
<proteinExistence type="predicted"/>
<sequence length="153" mass="16015">MNLVLAVALAAGLQAAAQPPSPPLAWTWTLYESEGPVVLANEVTDTPALRATLQCAPRSNVATVTLYDTDARSAPETQPGFARLTSGAASTTSAARIGRGGRLEVTLRTDHPLFAAFVGSGDMAIMTGDRTGAVKVERPHLAKLRRFADRCAG</sequence>
<evidence type="ECO:0000313" key="5">
    <source>
        <dbReference type="Proteomes" id="UP000501325"/>
    </source>
</evidence>
<keyword evidence="1" id="KW-0732">Signal</keyword>
<evidence type="ECO:0000313" key="3">
    <source>
        <dbReference type="EMBL" id="VDC50047.1"/>
    </source>
</evidence>
<accession>A0A6G7EF76</accession>
<name>A0A6G7EF76_9CAUL</name>
<evidence type="ECO:0000313" key="2">
    <source>
        <dbReference type="EMBL" id="QIH72094.1"/>
    </source>
</evidence>
<evidence type="ECO:0008006" key="6">
    <source>
        <dbReference type="Google" id="ProtNLM"/>
    </source>
</evidence>
<dbReference type="KEGG" id="bmed:GYM46_03390"/>